<evidence type="ECO:0000313" key="3">
    <source>
        <dbReference type="Proteomes" id="UP000516437"/>
    </source>
</evidence>
<feature type="region of interest" description="Disordered" evidence="1">
    <location>
        <begin position="57"/>
        <end position="83"/>
    </location>
</feature>
<proteinExistence type="predicted"/>
<sequence length="137" mass="15811">MNTHVNCQDWLDTGYAPRNLTHTRQHENNSTKRHRKCRTGWSAVCGYPYGFKLREEDDNENEINGGGEIRASEEALADESKEQGNGIVKEGMEFKTMKEFTMKEFINLEWRPRRVEEGISRTLLGAFGMPLQCLARN</sequence>
<keyword evidence="3" id="KW-1185">Reference proteome</keyword>
<evidence type="ECO:0000256" key="1">
    <source>
        <dbReference type="SAM" id="MobiDB-lite"/>
    </source>
</evidence>
<protein>
    <submittedName>
        <fullName evidence="2">Uncharacterized protein</fullName>
    </submittedName>
</protein>
<comment type="caution">
    <text evidence="2">The sequence shown here is derived from an EMBL/GenBank/DDBJ whole genome shotgun (WGS) entry which is preliminary data.</text>
</comment>
<feature type="compositionally biased region" description="Basic and acidic residues" evidence="1">
    <location>
        <begin position="70"/>
        <end position="82"/>
    </location>
</feature>
<reference evidence="2 3" key="1">
    <citation type="journal article" date="2019" name="Plant Biotechnol. J.">
        <title>The red bayberry genome and genetic basis of sex determination.</title>
        <authorList>
            <person name="Jia H.M."/>
            <person name="Jia H.J."/>
            <person name="Cai Q.L."/>
            <person name="Wang Y."/>
            <person name="Zhao H.B."/>
            <person name="Yang W.F."/>
            <person name="Wang G.Y."/>
            <person name="Li Y.H."/>
            <person name="Zhan D.L."/>
            <person name="Shen Y.T."/>
            <person name="Niu Q.F."/>
            <person name="Chang L."/>
            <person name="Qiu J."/>
            <person name="Zhao L."/>
            <person name="Xie H.B."/>
            <person name="Fu W.Y."/>
            <person name="Jin J."/>
            <person name="Li X.W."/>
            <person name="Jiao Y."/>
            <person name="Zhou C.C."/>
            <person name="Tu T."/>
            <person name="Chai C.Y."/>
            <person name="Gao J.L."/>
            <person name="Fan L.J."/>
            <person name="van de Weg E."/>
            <person name="Wang J.Y."/>
            <person name="Gao Z.S."/>
        </authorList>
    </citation>
    <scope>NUCLEOTIDE SEQUENCE [LARGE SCALE GENOMIC DNA]</scope>
    <source>
        <tissue evidence="2">Leaves</tissue>
    </source>
</reference>
<evidence type="ECO:0000313" key="2">
    <source>
        <dbReference type="EMBL" id="KAB1203796.1"/>
    </source>
</evidence>
<dbReference type="Proteomes" id="UP000516437">
    <property type="component" value="Chromosome 8"/>
</dbReference>
<name>A0A6A1UUI3_9ROSI</name>
<dbReference type="EMBL" id="RXIC02000026">
    <property type="protein sequence ID" value="KAB1203796.1"/>
    <property type="molecule type" value="Genomic_DNA"/>
</dbReference>
<accession>A0A6A1UUI3</accession>
<organism evidence="2 3">
    <name type="scientific">Morella rubra</name>
    <name type="common">Chinese bayberry</name>
    <dbReference type="NCBI Taxonomy" id="262757"/>
    <lineage>
        <taxon>Eukaryota</taxon>
        <taxon>Viridiplantae</taxon>
        <taxon>Streptophyta</taxon>
        <taxon>Embryophyta</taxon>
        <taxon>Tracheophyta</taxon>
        <taxon>Spermatophyta</taxon>
        <taxon>Magnoliopsida</taxon>
        <taxon>eudicotyledons</taxon>
        <taxon>Gunneridae</taxon>
        <taxon>Pentapetalae</taxon>
        <taxon>rosids</taxon>
        <taxon>fabids</taxon>
        <taxon>Fagales</taxon>
        <taxon>Myricaceae</taxon>
        <taxon>Morella</taxon>
    </lineage>
</organism>
<gene>
    <name evidence="2" type="ORF">CJ030_MR8G016820</name>
</gene>
<dbReference type="AlphaFoldDB" id="A0A6A1UUI3"/>